<comment type="caution">
    <text evidence="3">The sequence shown here is derived from an EMBL/GenBank/DDBJ whole genome shotgun (WGS) entry which is preliminary data.</text>
</comment>
<sequence length="294" mass="32234">MAKGHAITGPPKKQSKEERPESPVKSRKIVASASKSPGRGRPRKRLESPTKAKTASAKAAKVPATPKSGRKRSTSRSRVRQVQTEPAPTRARSRSSSGIKKKLPTHLPLTNKTIIVETTPISSRTTRSYLKTSPMVKVETRASRSRVAALTANSAAGSSTAPGLSTDEEKALRRRIVAGTSQSPSVQQRTQEVAQTVRAAGCNVWNSVKNVYKHTAFWVVLAIFIFFYVVYYINKNHPNFTHESTVYVTNNYYYIRDQAAARLNDLSASIQGEKAAEKTVPTAEVRVEASRADD</sequence>
<dbReference type="OrthoDB" id="10590684at2759"/>
<feature type="compositionally biased region" description="Low complexity" evidence="1">
    <location>
        <begin position="51"/>
        <end position="67"/>
    </location>
</feature>
<reference evidence="3 4" key="1">
    <citation type="journal article" date="2015" name="Genome Biol.">
        <title>Comparative genomics of Steinernema reveals deeply conserved gene regulatory networks.</title>
        <authorList>
            <person name="Dillman A.R."/>
            <person name="Macchietto M."/>
            <person name="Porter C.F."/>
            <person name="Rogers A."/>
            <person name="Williams B."/>
            <person name="Antoshechkin I."/>
            <person name="Lee M.M."/>
            <person name="Goodwin Z."/>
            <person name="Lu X."/>
            <person name="Lewis E.E."/>
            <person name="Goodrich-Blair H."/>
            <person name="Stock S.P."/>
            <person name="Adams B.J."/>
            <person name="Sternberg P.W."/>
            <person name="Mortazavi A."/>
        </authorList>
    </citation>
    <scope>NUCLEOTIDE SEQUENCE [LARGE SCALE GENOMIC DNA]</scope>
    <source>
        <strain evidence="3 4">ALL</strain>
    </source>
</reference>
<keyword evidence="2" id="KW-0812">Transmembrane</keyword>
<evidence type="ECO:0000256" key="1">
    <source>
        <dbReference type="SAM" id="MobiDB-lite"/>
    </source>
</evidence>
<evidence type="ECO:0000313" key="3">
    <source>
        <dbReference type="EMBL" id="TKR96909.1"/>
    </source>
</evidence>
<keyword evidence="2" id="KW-1133">Transmembrane helix</keyword>
<accession>A0A4U5PJR0</accession>
<dbReference type="Proteomes" id="UP000298663">
    <property type="component" value="Unassembled WGS sequence"/>
</dbReference>
<keyword evidence="2" id="KW-0472">Membrane</keyword>
<protein>
    <submittedName>
        <fullName evidence="3">Uncharacterized protein</fullName>
    </submittedName>
</protein>
<name>A0A4U5PJR0_STECR</name>
<dbReference type="AlphaFoldDB" id="A0A4U5PJR0"/>
<dbReference type="EMBL" id="AZBU02000002">
    <property type="protein sequence ID" value="TKR96909.1"/>
    <property type="molecule type" value="Genomic_DNA"/>
</dbReference>
<evidence type="ECO:0000256" key="2">
    <source>
        <dbReference type="SAM" id="Phobius"/>
    </source>
</evidence>
<feature type="transmembrane region" description="Helical" evidence="2">
    <location>
        <begin position="216"/>
        <end position="233"/>
    </location>
</feature>
<feature type="region of interest" description="Disordered" evidence="1">
    <location>
        <begin position="1"/>
        <end position="103"/>
    </location>
</feature>
<feature type="compositionally biased region" description="Basic and acidic residues" evidence="1">
    <location>
        <begin position="14"/>
        <end position="24"/>
    </location>
</feature>
<reference evidence="3 4" key="2">
    <citation type="journal article" date="2019" name="G3 (Bethesda)">
        <title>Hybrid Assembly of the Genome of the Entomopathogenic Nematode Steinernema carpocapsae Identifies the X-Chromosome.</title>
        <authorList>
            <person name="Serra L."/>
            <person name="Macchietto M."/>
            <person name="Macias-Munoz A."/>
            <person name="McGill C.J."/>
            <person name="Rodriguez I.M."/>
            <person name="Rodriguez B."/>
            <person name="Murad R."/>
            <person name="Mortazavi A."/>
        </authorList>
    </citation>
    <scope>NUCLEOTIDE SEQUENCE [LARGE SCALE GENOMIC DNA]</scope>
    <source>
        <strain evidence="3 4">ALL</strain>
    </source>
</reference>
<gene>
    <name evidence="3" type="ORF">L596_010859</name>
</gene>
<evidence type="ECO:0000313" key="4">
    <source>
        <dbReference type="Proteomes" id="UP000298663"/>
    </source>
</evidence>
<keyword evidence="4" id="KW-1185">Reference proteome</keyword>
<proteinExistence type="predicted"/>
<organism evidence="3 4">
    <name type="scientific">Steinernema carpocapsae</name>
    <name type="common">Entomopathogenic nematode</name>
    <dbReference type="NCBI Taxonomy" id="34508"/>
    <lineage>
        <taxon>Eukaryota</taxon>
        <taxon>Metazoa</taxon>
        <taxon>Ecdysozoa</taxon>
        <taxon>Nematoda</taxon>
        <taxon>Chromadorea</taxon>
        <taxon>Rhabditida</taxon>
        <taxon>Tylenchina</taxon>
        <taxon>Panagrolaimomorpha</taxon>
        <taxon>Strongyloidoidea</taxon>
        <taxon>Steinernematidae</taxon>
        <taxon>Steinernema</taxon>
    </lineage>
</organism>
<feature type="compositionally biased region" description="Basic residues" evidence="1">
    <location>
        <begin position="68"/>
        <end position="79"/>
    </location>
</feature>